<comment type="caution">
    <text evidence="2">The sequence shown here is derived from an EMBL/GenBank/DDBJ whole genome shotgun (WGS) entry which is preliminary data.</text>
</comment>
<dbReference type="PANTHER" id="PTHR36513:SF1">
    <property type="entry name" value="TRANSMEMBRANE PROTEIN"/>
    <property type="match status" value="1"/>
</dbReference>
<reference evidence="2 3" key="1">
    <citation type="submission" date="2019-12" db="EMBL/GenBank/DDBJ databases">
        <title>Maritimibacter sp. nov. sp. isolated from sea sand.</title>
        <authorList>
            <person name="Kim J."/>
            <person name="Jeong S.E."/>
            <person name="Jung H.S."/>
            <person name="Jeon C.O."/>
        </authorList>
    </citation>
    <scope>NUCLEOTIDE SEQUENCE [LARGE SCALE GENOMIC DNA]</scope>
    <source>
        <strain evidence="2 3">DP07</strain>
    </source>
</reference>
<name>A0A845LUC2_9RHOB</name>
<evidence type="ECO:0000313" key="2">
    <source>
        <dbReference type="EMBL" id="MZR11425.1"/>
    </source>
</evidence>
<sequence>MSWRLLILAATLISACAVHPRAVIVAPASMSQDDVLPVYVGTTRATDSLGRPSRDAVSAPLSFAVHTVAYPEDRAAGDVPMARGVPNPASQFAIAGIDPFAGQTAFSSDLASKLRERPAGRRTVLVYVHGFNVTYAEGLFRTAQIMRDWQIQHVSAYFSWPSTLSPFDYAHDEQASSAARKDFVRFLEAIVVAQAESIILVGHSLGAGLVVEALSDLQAASDKSVISTIGGVFLASPDIGVERFDNLLRSIPARPDPFVIFTSTEDWILRLSSIMHGEPERLGSLDNPHSLEGHDTLVIDLSEYSEGYVNHRVAFSSPQLLAELDAWTSRPDEIGHAMRMLTGRETATNPQR</sequence>
<feature type="signal peptide" evidence="1">
    <location>
        <begin position="1"/>
        <end position="20"/>
    </location>
</feature>
<dbReference type="InterPro" id="IPR010297">
    <property type="entry name" value="DUF900_hydrolase"/>
</dbReference>
<dbReference type="PANTHER" id="PTHR36513">
    <property type="entry name" value="ABC TRANSMEMBRANE TYPE-1 DOMAIN-CONTAINING PROTEIN"/>
    <property type="match status" value="1"/>
</dbReference>
<proteinExistence type="predicted"/>
<evidence type="ECO:0000256" key="1">
    <source>
        <dbReference type="SAM" id="SignalP"/>
    </source>
</evidence>
<dbReference type="Proteomes" id="UP000467322">
    <property type="component" value="Unassembled WGS sequence"/>
</dbReference>
<dbReference type="SUPFAM" id="SSF53474">
    <property type="entry name" value="alpha/beta-Hydrolases"/>
    <property type="match status" value="1"/>
</dbReference>
<evidence type="ECO:0000313" key="3">
    <source>
        <dbReference type="Proteomes" id="UP000467322"/>
    </source>
</evidence>
<keyword evidence="3" id="KW-1185">Reference proteome</keyword>
<dbReference type="GO" id="GO:0016787">
    <property type="term" value="F:hydrolase activity"/>
    <property type="evidence" value="ECO:0007669"/>
    <property type="project" value="UniProtKB-KW"/>
</dbReference>
<keyword evidence="1" id="KW-0732">Signal</keyword>
<gene>
    <name evidence="2" type="ORF">GQE99_00060</name>
</gene>
<keyword evidence="2" id="KW-0378">Hydrolase</keyword>
<accession>A0A845LUC2</accession>
<dbReference type="EMBL" id="WTUX01000001">
    <property type="protein sequence ID" value="MZR11425.1"/>
    <property type="molecule type" value="Genomic_DNA"/>
</dbReference>
<organism evidence="2 3">
    <name type="scientific">Maritimibacter harenae</name>
    <dbReference type="NCBI Taxonomy" id="2606218"/>
    <lineage>
        <taxon>Bacteria</taxon>
        <taxon>Pseudomonadati</taxon>
        <taxon>Pseudomonadota</taxon>
        <taxon>Alphaproteobacteria</taxon>
        <taxon>Rhodobacterales</taxon>
        <taxon>Roseobacteraceae</taxon>
        <taxon>Maritimibacter</taxon>
    </lineage>
</organism>
<dbReference type="PROSITE" id="PS51257">
    <property type="entry name" value="PROKAR_LIPOPROTEIN"/>
    <property type="match status" value="1"/>
</dbReference>
<dbReference type="InterPro" id="IPR029058">
    <property type="entry name" value="AB_hydrolase_fold"/>
</dbReference>
<feature type="chain" id="PRO_5032352617" evidence="1">
    <location>
        <begin position="21"/>
        <end position="352"/>
    </location>
</feature>
<dbReference type="Gene3D" id="3.40.50.1820">
    <property type="entry name" value="alpha/beta hydrolase"/>
    <property type="match status" value="1"/>
</dbReference>
<protein>
    <submittedName>
        <fullName evidence="2">Alpha/beta fold hydrolase</fullName>
    </submittedName>
</protein>
<dbReference type="AlphaFoldDB" id="A0A845LUC2"/>
<dbReference type="RefSeq" id="WP_161349549.1">
    <property type="nucleotide sequence ID" value="NZ_WTUX01000001.1"/>
</dbReference>
<dbReference type="Pfam" id="PF05990">
    <property type="entry name" value="DUF900"/>
    <property type="match status" value="1"/>
</dbReference>